<sequence>MGDGGGTVSRGVVVTCLTFLITWCIGQQRNTVTSIYVPSSRARLPPPSGNPMLLVETGVVCIPTLMKLGEQFRLGETSLFATS</sequence>
<evidence type="ECO:0000313" key="1">
    <source>
        <dbReference type="EMBL" id="KAK7012948.1"/>
    </source>
</evidence>
<evidence type="ECO:0000313" key="2">
    <source>
        <dbReference type="Proteomes" id="UP001362999"/>
    </source>
</evidence>
<dbReference type="EMBL" id="JAWWNJ010000061">
    <property type="protein sequence ID" value="KAK7012948.1"/>
    <property type="molecule type" value="Genomic_DNA"/>
</dbReference>
<gene>
    <name evidence="1" type="ORF">R3P38DRAFT_3007720</name>
</gene>
<comment type="caution">
    <text evidence="1">The sequence shown here is derived from an EMBL/GenBank/DDBJ whole genome shotgun (WGS) entry which is preliminary data.</text>
</comment>
<dbReference type="AlphaFoldDB" id="A0AAW0AK40"/>
<organism evidence="1 2">
    <name type="scientific">Favolaschia claudopus</name>
    <dbReference type="NCBI Taxonomy" id="2862362"/>
    <lineage>
        <taxon>Eukaryota</taxon>
        <taxon>Fungi</taxon>
        <taxon>Dikarya</taxon>
        <taxon>Basidiomycota</taxon>
        <taxon>Agaricomycotina</taxon>
        <taxon>Agaricomycetes</taxon>
        <taxon>Agaricomycetidae</taxon>
        <taxon>Agaricales</taxon>
        <taxon>Marasmiineae</taxon>
        <taxon>Mycenaceae</taxon>
        <taxon>Favolaschia</taxon>
    </lineage>
</organism>
<proteinExistence type="predicted"/>
<reference evidence="1 2" key="1">
    <citation type="journal article" date="2024" name="J Genomics">
        <title>Draft genome sequencing and assembly of Favolaschia claudopus CIRM-BRFM 2984 isolated from oak limbs.</title>
        <authorList>
            <person name="Navarro D."/>
            <person name="Drula E."/>
            <person name="Chaduli D."/>
            <person name="Cazenave R."/>
            <person name="Ahrendt S."/>
            <person name="Wang J."/>
            <person name="Lipzen A."/>
            <person name="Daum C."/>
            <person name="Barry K."/>
            <person name="Grigoriev I.V."/>
            <person name="Favel A."/>
            <person name="Rosso M.N."/>
            <person name="Martin F."/>
        </authorList>
    </citation>
    <scope>NUCLEOTIDE SEQUENCE [LARGE SCALE GENOMIC DNA]</scope>
    <source>
        <strain evidence="1 2">CIRM-BRFM 2984</strain>
    </source>
</reference>
<name>A0AAW0AK40_9AGAR</name>
<protein>
    <recommendedName>
        <fullName evidence="3">Secreted protein</fullName>
    </recommendedName>
</protein>
<dbReference type="Proteomes" id="UP001362999">
    <property type="component" value="Unassembled WGS sequence"/>
</dbReference>
<accession>A0AAW0AK40</accession>
<keyword evidence="2" id="KW-1185">Reference proteome</keyword>
<evidence type="ECO:0008006" key="3">
    <source>
        <dbReference type="Google" id="ProtNLM"/>
    </source>
</evidence>